<dbReference type="EMBL" id="JWZT01002662">
    <property type="protein sequence ID" value="KII68948.1"/>
    <property type="molecule type" value="Genomic_DNA"/>
</dbReference>
<organism evidence="1 2">
    <name type="scientific">Thelohanellus kitauei</name>
    <name type="common">Myxosporean</name>
    <dbReference type="NCBI Taxonomy" id="669202"/>
    <lineage>
        <taxon>Eukaryota</taxon>
        <taxon>Metazoa</taxon>
        <taxon>Cnidaria</taxon>
        <taxon>Myxozoa</taxon>
        <taxon>Myxosporea</taxon>
        <taxon>Bivalvulida</taxon>
        <taxon>Platysporina</taxon>
        <taxon>Myxobolidae</taxon>
        <taxon>Thelohanellus</taxon>
    </lineage>
</organism>
<evidence type="ECO:0000313" key="2">
    <source>
        <dbReference type="Proteomes" id="UP000031668"/>
    </source>
</evidence>
<reference evidence="1 2" key="1">
    <citation type="journal article" date="2014" name="Genome Biol. Evol.">
        <title>The genome of the myxosporean Thelohanellus kitauei shows adaptations to nutrient acquisition within its fish host.</title>
        <authorList>
            <person name="Yang Y."/>
            <person name="Xiong J."/>
            <person name="Zhou Z."/>
            <person name="Huo F."/>
            <person name="Miao W."/>
            <person name="Ran C."/>
            <person name="Liu Y."/>
            <person name="Zhang J."/>
            <person name="Feng J."/>
            <person name="Wang M."/>
            <person name="Wang M."/>
            <person name="Wang L."/>
            <person name="Yao B."/>
        </authorList>
    </citation>
    <scope>NUCLEOTIDE SEQUENCE [LARGE SCALE GENOMIC DNA]</scope>
    <source>
        <strain evidence="1">Wuqing</strain>
    </source>
</reference>
<proteinExistence type="predicted"/>
<evidence type="ECO:0000313" key="1">
    <source>
        <dbReference type="EMBL" id="KII68948.1"/>
    </source>
</evidence>
<accession>A0A0C2JI02</accession>
<sequence>MEAVRIFVSHFFEIESKEADTVFVKNFPTKLFDEFWLMSHRRTNVDGYHEKITLCMQTFTFLFRNTNFRSQGVAERIIWLFLKSIKAPDPIRDFDARLLMDSIVICVGHIRNQIMFIEENGPFHVYYFFQISTNNLLPLFWNMCQHVYNLDYRNSTTLLRINHSSRLNQLMTKYTLHQEENCALILFIVLRMLVHVRLLYSANFNITQFFVITVSICQPNFQTFNYRNFFSQLSKIWTVLLRGFDKADKIASEYKLITISAIFAIDLLNKLRHMASHSIELNVTENKKQRLYIIYFTLISSPIIDEDNYPWLRKILEDLHAAFQNYFEKFSIQNLSFENKFPLLQYFIKSHVTLHIGLSHNDQHVFTRYHNKLKMDPSLSKI</sequence>
<dbReference type="Proteomes" id="UP000031668">
    <property type="component" value="Unassembled WGS sequence"/>
</dbReference>
<gene>
    <name evidence="1" type="ORF">RF11_13561</name>
</gene>
<protein>
    <submittedName>
        <fullName evidence="1">Uncharacterized protein</fullName>
    </submittedName>
</protein>
<name>A0A0C2JI02_THEKT</name>
<keyword evidence="2" id="KW-1185">Reference proteome</keyword>
<comment type="caution">
    <text evidence="1">The sequence shown here is derived from an EMBL/GenBank/DDBJ whole genome shotgun (WGS) entry which is preliminary data.</text>
</comment>
<dbReference type="AlphaFoldDB" id="A0A0C2JI02"/>